<dbReference type="EMBL" id="JABANM010022158">
    <property type="protein sequence ID" value="KAF4720043.1"/>
    <property type="molecule type" value="Genomic_DNA"/>
</dbReference>
<organism evidence="1 2">
    <name type="scientific">Perkinsus olseni</name>
    <name type="common">Perkinsus atlanticus</name>
    <dbReference type="NCBI Taxonomy" id="32597"/>
    <lineage>
        <taxon>Eukaryota</taxon>
        <taxon>Sar</taxon>
        <taxon>Alveolata</taxon>
        <taxon>Perkinsozoa</taxon>
        <taxon>Perkinsea</taxon>
        <taxon>Perkinsida</taxon>
        <taxon>Perkinsidae</taxon>
        <taxon>Perkinsus</taxon>
    </lineage>
</organism>
<reference evidence="1 2" key="1">
    <citation type="submission" date="2020-04" db="EMBL/GenBank/DDBJ databases">
        <title>Perkinsus olseni comparative genomics.</title>
        <authorList>
            <person name="Bogema D.R."/>
        </authorList>
    </citation>
    <scope>NUCLEOTIDE SEQUENCE [LARGE SCALE GENOMIC DNA]</scope>
    <source>
        <strain evidence="1">ATCC PRA-205</strain>
    </source>
</reference>
<name>A0A7J6RHG7_PEROL</name>
<comment type="caution">
    <text evidence="1">The sequence shown here is derived from an EMBL/GenBank/DDBJ whole genome shotgun (WGS) entry which is preliminary data.</text>
</comment>
<gene>
    <name evidence="1" type="ORF">FOZ62_027625</name>
</gene>
<evidence type="ECO:0000313" key="1">
    <source>
        <dbReference type="EMBL" id="KAF4720043.1"/>
    </source>
</evidence>
<proteinExistence type="predicted"/>
<protein>
    <submittedName>
        <fullName evidence="1">Uncharacterized protein</fullName>
    </submittedName>
</protein>
<accession>A0A7J6RHG7</accession>
<dbReference type="Proteomes" id="UP000574390">
    <property type="component" value="Unassembled WGS sequence"/>
</dbReference>
<evidence type="ECO:0000313" key="2">
    <source>
        <dbReference type="Proteomes" id="UP000574390"/>
    </source>
</evidence>
<sequence>MLRVSTRQRATTGHKRSAVVDKIEPFTFRVAAQRAPTEPTDLVTQCAQMIACKRNSRRNGNNVTQNDICADNKK</sequence>
<dbReference type="AlphaFoldDB" id="A0A7J6RHG7"/>